<dbReference type="AlphaFoldDB" id="A0A017SUN1"/>
<dbReference type="CDD" id="cd15457">
    <property type="entry name" value="NADAR"/>
    <property type="match status" value="1"/>
</dbReference>
<accession>A0A017SUN1</accession>
<evidence type="ECO:0000259" key="3">
    <source>
        <dbReference type="Pfam" id="PF08719"/>
    </source>
</evidence>
<dbReference type="RefSeq" id="WP_044251615.1">
    <property type="nucleotide sequence ID" value="NZ_ASRX01000116.1"/>
</dbReference>
<evidence type="ECO:0000256" key="2">
    <source>
        <dbReference type="ARBA" id="ARBA00000751"/>
    </source>
</evidence>
<gene>
    <name evidence="4" type="ORF">CAP_0932</name>
</gene>
<feature type="domain" description="NADAR" evidence="3">
    <location>
        <begin position="8"/>
        <end position="146"/>
    </location>
</feature>
<protein>
    <submittedName>
        <fullName evidence="4">GTP cyclohydrolase II</fullName>
    </submittedName>
</protein>
<comment type="catalytic activity">
    <reaction evidence="2">
        <text>2,5-diamino-6-hydroxy-4-(5-phosphoribosylamino)-pyrimidine + H2O = 2,5,6-triamino-4-hydroxypyrimidine + D-ribose 5-phosphate</text>
        <dbReference type="Rhea" id="RHEA:23436"/>
        <dbReference type="ChEBI" id="CHEBI:15377"/>
        <dbReference type="ChEBI" id="CHEBI:58614"/>
        <dbReference type="ChEBI" id="CHEBI:78346"/>
        <dbReference type="ChEBI" id="CHEBI:137796"/>
    </reaction>
</comment>
<dbReference type="eggNOG" id="COG3236">
    <property type="taxonomic scope" value="Bacteria"/>
</dbReference>
<dbReference type="InterPro" id="IPR012816">
    <property type="entry name" value="NADAR"/>
</dbReference>
<dbReference type="GO" id="GO:0016787">
    <property type="term" value="F:hydrolase activity"/>
    <property type="evidence" value="ECO:0007669"/>
    <property type="project" value="UniProtKB-KW"/>
</dbReference>
<reference evidence="4 5" key="1">
    <citation type="submission" date="2013-05" db="EMBL/GenBank/DDBJ databases">
        <title>Genome assembly of Chondromyces apiculatus DSM 436.</title>
        <authorList>
            <person name="Sharma G."/>
            <person name="Khatri I."/>
            <person name="Kaur C."/>
            <person name="Mayilraj S."/>
            <person name="Subramanian S."/>
        </authorList>
    </citation>
    <scope>NUCLEOTIDE SEQUENCE [LARGE SCALE GENOMIC DNA]</scope>
    <source>
        <strain evidence="4 5">DSM 436</strain>
    </source>
</reference>
<dbReference type="Proteomes" id="UP000019678">
    <property type="component" value="Unassembled WGS sequence"/>
</dbReference>
<dbReference type="InterPro" id="IPR037238">
    <property type="entry name" value="YbiA-like_sf"/>
</dbReference>
<name>A0A017SUN1_9BACT</name>
<keyword evidence="5" id="KW-1185">Reference proteome</keyword>
<evidence type="ECO:0000313" key="4">
    <source>
        <dbReference type="EMBL" id="EYF00320.1"/>
    </source>
</evidence>
<evidence type="ECO:0000256" key="1">
    <source>
        <dbReference type="ARBA" id="ARBA00000022"/>
    </source>
</evidence>
<dbReference type="SUPFAM" id="SSF143990">
    <property type="entry name" value="YbiA-like"/>
    <property type="match status" value="1"/>
</dbReference>
<sequence length="151" mass="17118">MTGDAIRFYGVDGPHGDFSNFAAHPIELQGKRWPTSEHYFQAQKFFDPEEQEKIRVVSSPMIAARMGRDRKKPLRADWEEVKCQVMREALEAKFGQHPDLAQLLLSTGDAKLVEHTENDAYWGDGGDGSGKNMLGILLMELRASLREREGR</sequence>
<organism evidence="4 5">
    <name type="scientific">Chondromyces apiculatus DSM 436</name>
    <dbReference type="NCBI Taxonomy" id="1192034"/>
    <lineage>
        <taxon>Bacteria</taxon>
        <taxon>Pseudomonadati</taxon>
        <taxon>Myxococcota</taxon>
        <taxon>Polyangia</taxon>
        <taxon>Polyangiales</taxon>
        <taxon>Polyangiaceae</taxon>
        <taxon>Chondromyces</taxon>
    </lineage>
</organism>
<proteinExistence type="predicted"/>
<dbReference type="OrthoDB" id="164285at2"/>
<dbReference type="Gene3D" id="1.10.357.40">
    <property type="entry name" value="YbiA-like"/>
    <property type="match status" value="1"/>
</dbReference>
<keyword evidence="4" id="KW-0378">Hydrolase</keyword>
<dbReference type="NCBIfam" id="TIGR02464">
    <property type="entry name" value="ribofla_fusion"/>
    <property type="match status" value="1"/>
</dbReference>
<dbReference type="EMBL" id="ASRX01000116">
    <property type="protein sequence ID" value="EYF00320.1"/>
    <property type="molecule type" value="Genomic_DNA"/>
</dbReference>
<comment type="catalytic activity">
    <reaction evidence="1">
        <text>5-amino-6-(5-phospho-D-ribosylamino)uracil + H2O = 5,6-diaminouracil + D-ribose 5-phosphate</text>
        <dbReference type="Rhea" id="RHEA:55020"/>
        <dbReference type="ChEBI" id="CHEBI:15377"/>
        <dbReference type="ChEBI" id="CHEBI:46252"/>
        <dbReference type="ChEBI" id="CHEBI:58453"/>
        <dbReference type="ChEBI" id="CHEBI:78346"/>
    </reaction>
</comment>
<comment type="caution">
    <text evidence="4">The sequence shown here is derived from an EMBL/GenBank/DDBJ whole genome shotgun (WGS) entry which is preliminary data.</text>
</comment>
<dbReference type="Pfam" id="PF08719">
    <property type="entry name" value="NADAR"/>
    <property type="match status" value="1"/>
</dbReference>
<dbReference type="STRING" id="1192034.CAP_0932"/>
<evidence type="ECO:0000313" key="5">
    <source>
        <dbReference type="Proteomes" id="UP000019678"/>
    </source>
</evidence>